<evidence type="ECO:0000313" key="3">
    <source>
        <dbReference type="Proteomes" id="UP000315388"/>
    </source>
</evidence>
<dbReference type="InterPro" id="IPR013022">
    <property type="entry name" value="Xyl_isomerase-like_TIM-brl"/>
</dbReference>
<dbReference type="SUPFAM" id="SSF51658">
    <property type="entry name" value="Xylose isomerase-like"/>
    <property type="match status" value="1"/>
</dbReference>
<dbReference type="PANTHER" id="PTHR12110:SF41">
    <property type="entry name" value="INOSOSE DEHYDRATASE"/>
    <property type="match status" value="1"/>
</dbReference>
<keyword evidence="2" id="KW-0413">Isomerase</keyword>
<reference evidence="2 3" key="1">
    <citation type="journal article" date="2003" name="Int. J. Syst. Evol. Microbiol.">
        <title>Towards a standardized format for the description of a novel species (of an established genus): Ochrobactrum gallinifaecis sp. nov.</title>
        <authorList>
            <person name="Kampfer P."/>
            <person name="Buczolits S."/>
            <person name="Albrecht A."/>
            <person name="Busse H.J."/>
            <person name="Stackebrandt E."/>
        </authorList>
    </citation>
    <scope>NUCLEOTIDE SEQUENCE [LARGE SCALE GENOMIC DNA]</scope>
    <source>
        <strain evidence="2 3">ISO 196</strain>
    </source>
</reference>
<accession>A0A502BKB2</accession>
<dbReference type="Gene3D" id="3.20.20.150">
    <property type="entry name" value="Divalent-metal-dependent TIM barrel enzymes"/>
    <property type="match status" value="1"/>
</dbReference>
<dbReference type="GO" id="GO:0016853">
    <property type="term" value="F:isomerase activity"/>
    <property type="evidence" value="ECO:0007669"/>
    <property type="project" value="UniProtKB-KW"/>
</dbReference>
<gene>
    <name evidence="2" type="ORF">FHY56_15045</name>
</gene>
<dbReference type="Proteomes" id="UP000315388">
    <property type="component" value="Unassembled WGS sequence"/>
</dbReference>
<name>A0A502BKB2_9HYPH</name>
<keyword evidence="3" id="KW-1185">Reference proteome</keyword>
<dbReference type="InterPro" id="IPR036237">
    <property type="entry name" value="Xyl_isomerase-like_sf"/>
</dbReference>
<evidence type="ECO:0000313" key="2">
    <source>
        <dbReference type="EMBL" id="TPF74267.1"/>
    </source>
</evidence>
<dbReference type="Pfam" id="PF01261">
    <property type="entry name" value="AP_endonuc_2"/>
    <property type="match status" value="1"/>
</dbReference>
<dbReference type="InterPro" id="IPR050312">
    <property type="entry name" value="IolE/XylAMocC-like"/>
</dbReference>
<dbReference type="OrthoDB" id="9804047at2"/>
<comment type="caution">
    <text evidence="2">The sequence shown here is derived from an EMBL/GenBank/DDBJ whole genome shotgun (WGS) entry which is preliminary data.</text>
</comment>
<sequence length="268" mass="28662">MKIGCQTFTWEMLGDGWAGSTDDVVRAIGAAGYAGIEITNNMIGGYDRNAEDFKNLLSETGLAFVAYAFSTQSGFTVEEKADEELTAISSAMDFIASFPGAILSLGCPTDHQGIGDAKAIETAGRIFNRAGELGKARGIPVAFHPSSHQGSVVVTRPQYEAIMAATDPTLVKWVPDTGHIIRGAQDIPETLSLFHERIAYVHLKDASSDGVWRMMGAGDCDIPGVIAHLHNELGFDGWLIGEEESDDAGRDPATAVKLNQDYLARIVA</sequence>
<dbReference type="AlphaFoldDB" id="A0A502BKB2"/>
<dbReference type="EMBL" id="VEWJ01000013">
    <property type="protein sequence ID" value="TPF74267.1"/>
    <property type="molecule type" value="Genomic_DNA"/>
</dbReference>
<dbReference type="PANTHER" id="PTHR12110">
    <property type="entry name" value="HYDROXYPYRUVATE ISOMERASE"/>
    <property type="match status" value="1"/>
</dbReference>
<organism evidence="2 3">
    <name type="scientific">Brucella gallinifaecis</name>
    <dbReference type="NCBI Taxonomy" id="215590"/>
    <lineage>
        <taxon>Bacteria</taxon>
        <taxon>Pseudomonadati</taxon>
        <taxon>Pseudomonadota</taxon>
        <taxon>Alphaproteobacteria</taxon>
        <taxon>Hyphomicrobiales</taxon>
        <taxon>Brucellaceae</taxon>
        <taxon>Brucella/Ochrobactrum group</taxon>
        <taxon>Brucella</taxon>
    </lineage>
</organism>
<feature type="domain" description="Xylose isomerase-like TIM barrel" evidence="1">
    <location>
        <begin position="26"/>
        <end position="264"/>
    </location>
</feature>
<dbReference type="RefSeq" id="WP_140905974.1">
    <property type="nucleotide sequence ID" value="NZ_JBHTMD010000012.1"/>
</dbReference>
<protein>
    <submittedName>
        <fullName evidence="2">Sugar phosphate isomerase/epimerase</fullName>
    </submittedName>
</protein>
<proteinExistence type="predicted"/>
<evidence type="ECO:0000259" key="1">
    <source>
        <dbReference type="Pfam" id="PF01261"/>
    </source>
</evidence>